<dbReference type="InterPro" id="IPR029028">
    <property type="entry name" value="Alpha/beta_knot_MTases"/>
</dbReference>
<gene>
    <name evidence="5" type="ORF">M2319_002869</name>
</gene>
<dbReference type="GO" id="GO:0008168">
    <property type="term" value="F:methyltransferase activity"/>
    <property type="evidence" value="ECO:0007669"/>
    <property type="project" value="UniProtKB-KW"/>
</dbReference>
<dbReference type="Gene3D" id="3.40.1280.10">
    <property type="match status" value="1"/>
</dbReference>
<dbReference type="InterPro" id="IPR004441">
    <property type="entry name" value="rRNA_MeTrfase_TrmH"/>
</dbReference>
<dbReference type="InterPro" id="IPR029026">
    <property type="entry name" value="tRNA_m1G_MTases_N"/>
</dbReference>
<reference evidence="6" key="1">
    <citation type="submission" date="2023-07" db="EMBL/GenBank/DDBJ databases">
        <title>Genome sequencing of Purple Non-Sulfur Bacteria from various extreme environments.</title>
        <authorList>
            <person name="Mayer M."/>
        </authorList>
    </citation>
    <scope>NUCLEOTIDE SEQUENCE [LARGE SCALE GENOMIC DNA]</scope>
    <source>
        <strain evidence="6">DSM 17935</strain>
    </source>
</reference>
<organism evidence="5 6">
    <name type="scientific">Rhodobium gokarnense</name>
    <dbReference type="NCBI Taxonomy" id="364296"/>
    <lineage>
        <taxon>Bacteria</taxon>
        <taxon>Pseudomonadati</taxon>
        <taxon>Pseudomonadota</taxon>
        <taxon>Alphaproteobacteria</taxon>
        <taxon>Hyphomicrobiales</taxon>
        <taxon>Rhodobiaceae</taxon>
        <taxon>Rhodobium</taxon>
    </lineage>
</organism>
<feature type="region of interest" description="Disordered" evidence="3">
    <location>
        <begin position="1"/>
        <end position="23"/>
    </location>
</feature>
<dbReference type="CDD" id="cd18103">
    <property type="entry name" value="SpoU-like_RlmB"/>
    <property type="match status" value="1"/>
</dbReference>
<keyword evidence="2 5" id="KW-0808">Transferase</keyword>
<proteinExistence type="predicted"/>
<evidence type="ECO:0000313" key="5">
    <source>
        <dbReference type="EMBL" id="MCW2308527.1"/>
    </source>
</evidence>
<dbReference type="EC" id="2.1.1.185" evidence="5"/>
<dbReference type="SMART" id="SM00967">
    <property type="entry name" value="SpoU_sub_bind"/>
    <property type="match status" value="1"/>
</dbReference>
<feature type="domain" description="RNA 2-O ribose methyltransferase substrate binding" evidence="4">
    <location>
        <begin position="29"/>
        <end position="102"/>
    </location>
</feature>
<dbReference type="RefSeq" id="WP_264602141.1">
    <property type="nucleotide sequence ID" value="NZ_JAOQNS010000007.1"/>
</dbReference>
<evidence type="ECO:0000259" key="4">
    <source>
        <dbReference type="SMART" id="SM00967"/>
    </source>
</evidence>
<keyword evidence="6" id="KW-1185">Reference proteome</keyword>
<evidence type="ECO:0000256" key="3">
    <source>
        <dbReference type="SAM" id="MobiDB-lite"/>
    </source>
</evidence>
<name>A0ABT3HDR1_9HYPH</name>
<dbReference type="NCBIfam" id="TIGR00186">
    <property type="entry name" value="rRNA_methyl_3"/>
    <property type="match status" value="1"/>
</dbReference>
<dbReference type="InterPro" id="IPR013123">
    <property type="entry name" value="SpoU_subst-bd"/>
</dbReference>
<evidence type="ECO:0000256" key="2">
    <source>
        <dbReference type="ARBA" id="ARBA00022679"/>
    </source>
</evidence>
<protein>
    <submittedName>
        <fullName evidence="5">23S rRNA (Guanosine2251-2'-O)-methyltransferase</fullName>
        <ecNumber evidence="5">2.1.1.185</ecNumber>
    </submittedName>
</protein>
<dbReference type="InterPro" id="IPR001537">
    <property type="entry name" value="SpoU_MeTrfase"/>
</dbReference>
<dbReference type="SUPFAM" id="SSF75217">
    <property type="entry name" value="alpha/beta knot"/>
    <property type="match status" value="1"/>
</dbReference>
<keyword evidence="1 5" id="KW-0489">Methyltransferase</keyword>
<evidence type="ECO:0000313" key="6">
    <source>
        <dbReference type="Proteomes" id="UP001209755"/>
    </source>
</evidence>
<dbReference type="InterPro" id="IPR029064">
    <property type="entry name" value="Ribosomal_eL30-like_sf"/>
</dbReference>
<dbReference type="SUPFAM" id="SSF55315">
    <property type="entry name" value="L30e-like"/>
    <property type="match status" value="1"/>
</dbReference>
<sequence length="265" mass="28171">MTRPPHSRSRPQGGRPRRREAAADDGPLRLYGLHTVAAALANPRRTAHRLIATPNALARLAERDIHPDIPVTEASVKEINRMVGGDAVHQGLVLEVAPLQTMGLEELAETQLLLALDQTTDPHNVGAILRSAAAFAVDAVIVPRRHSAAETATLAKSASGALDIVPLVSVRNLSDTLDELGKAGLVRIGLDSEGDEPLEDALVADDVVGRPLVVVLGSEGKGLRPRTRATCDRLVRLDMPGEIKSLNVSNAAALALYAATRSRQR</sequence>
<dbReference type="GO" id="GO:0032259">
    <property type="term" value="P:methylation"/>
    <property type="evidence" value="ECO:0007669"/>
    <property type="project" value="UniProtKB-KW"/>
</dbReference>
<dbReference type="PANTHER" id="PTHR46429">
    <property type="entry name" value="23S RRNA (GUANOSINE-2'-O-)-METHYLTRANSFERASE RLMB"/>
    <property type="match status" value="1"/>
</dbReference>
<dbReference type="Gene3D" id="3.30.1330.30">
    <property type="match status" value="1"/>
</dbReference>
<dbReference type="Proteomes" id="UP001209755">
    <property type="component" value="Unassembled WGS sequence"/>
</dbReference>
<comment type="caution">
    <text evidence="5">The sequence shown here is derived from an EMBL/GenBank/DDBJ whole genome shotgun (WGS) entry which is preliminary data.</text>
</comment>
<dbReference type="Pfam" id="PF00588">
    <property type="entry name" value="SpoU_methylase"/>
    <property type="match status" value="1"/>
</dbReference>
<evidence type="ECO:0000256" key="1">
    <source>
        <dbReference type="ARBA" id="ARBA00022603"/>
    </source>
</evidence>
<accession>A0ABT3HDR1</accession>
<dbReference type="EMBL" id="JAOQNS010000007">
    <property type="protein sequence ID" value="MCW2308527.1"/>
    <property type="molecule type" value="Genomic_DNA"/>
</dbReference>
<dbReference type="Pfam" id="PF08032">
    <property type="entry name" value="SpoU_sub_bind"/>
    <property type="match status" value="1"/>
</dbReference>
<dbReference type="PANTHER" id="PTHR46429:SF1">
    <property type="entry name" value="23S RRNA (GUANOSINE-2'-O-)-METHYLTRANSFERASE RLMB"/>
    <property type="match status" value="1"/>
</dbReference>